<dbReference type="GO" id="GO:0042274">
    <property type="term" value="P:ribosomal small subunit biogenesis"/>
    <property type="evidence" value="ECO:0007669"/>
    <property type="project" value="UniProtKB-UniRule"/>
</dbReference>
<keyword evidence="9" id="KW-1185">Reference proteome</keyword>
<dbReference type="SUPFAM" id="SSF50447">
    <property type="entry name" value="Translation proteins"/>
    <property type="match status" value="1"/>
</dbReference>
<dbReference type="OrthoDB" id="9788191at2"/>
<dbReference type="AlphaFoldDB" id="A0A0D6PFY1"/>
<dbReference type="Gene3D" id="2.30.30.240">
    <property type="entry name" value="PRC-barrel domain"/>
    <property type="match status" value="1"/>
</dbReference>
<dbReference type="InterPro" id="IPR011033">
    <property type="entry name" value="PRC_barrel-like_sf"/>
</dbReference>
<organism evidence="8 9">
    <name type="scientific">Acidocella aminolytica 101 = DSM 11237</name>
    <dbReference type="NCBI Taxonomy" id="1120923"/>
    <lineage>
        <taxon>Bacteria</taxon>
        <taxon>Pseudomonadati</taxon>
        <taxon>Pseudomonadota</taxon>
        <taxon>Alphaproteobacteria</taxon>
        <taxon>Acetobacterales</taxon>
        <taxon>Acidocellaceae</taxon>
        <taxon>Acidocella</taxon>
    </lineage>
</organism>
<protein>
    <recommendedName>
        <fullName evidence="5">Ribosome maturation factor RimM</fullName>
    </recommendedName>
</protein>
<comment type="subunit">
    <text evidence="5">Binds ribosomal protein uS19.</text>
</comment>
<keyword evidence="2 5" id="KW-0690">Ribosome biogenesis</keyword>
<evidence type="ECO:0000256" key="5">
    <source>
        <dbReference type="HAMAP-Rule" id="MF_00014"/>
    </source>
</evidence>
<dbReference type="NCBIfam" id="TIGR02273">
    <property type="entry name" value="16S_RimM"/>
    <property type="match status" value="1"/>
</dbReference>
<dbReference type="InterPro" id="IPR002676">
    <property type="entry name" value="RimM_N"/>
</dbReference>
<dbReference type="GO" id="GO:0043022">
    <property type="term" value="F:ribosome binding"/>
    <property type="evidence" value="ECO:0007669"/>
    <property type="project" value="InterPro"/>
</dbReference>
<dbReference type="PANTHER" id="PTHR33692">
    <property type="entry name" value="RIBOSOME MATURATION FACTOR RIMM"/>
    <property type="match status" value="1"/>
</dbReference>
<dbReference type="STRING" id="1120923.SAMN02746095_00765"/>
<feature type="domain" description="Ribosome maturation factor RimM PRC barrel" evidence="7">
    <location>
        <begin position="102"/>
        <end position="164"/>
    </location>
</feature>
<evidence type="ECO:0000256" key="4">
    <source>
        <dbReference type="ARBA" id="ARBA00023186"/>
    </source>
</evidence>
<dbReference type="Gene3D" id="2.40.30.60">
    <property type="entry name" value="RimM"/>
    <property type="match status" value="1"/>
</dbReference>
<dbReference type="InterPro" id="IPR056792">
    <property type="entry name" value="PRC_RimM"/>
</dbReference>
<dbReference type="InterPro" id="IPR011961">
    <property type="entry name" value="RimM"/>
</dbReference>
<comment type="function">
    <text evidence="5">An accessory protein needed during the final step in the assembly of 30S ribosomal subunit, possibly for assembly of the head region. Essential for efficient processing of 16S rRNA. May be needed both before and after RbfA during the maturation of 16S rRNA. It has affinity for free ribosomal 30S subunits but not for 70S ribosomes.</text>
</comment>
<sequence>MEDRLILMGVIGKPHGVHGQVRVHCYGEEPELLAEHVLADAKGRRFALEWAHDNVAWISEVSNSTKRRITDRDEAARLTNAELFLPRSVLPEVEEEEFYLADLIGLDALDESGKILGKVGNVLDYGAGASLELSPGGRLIPFTKACVPQVKIAEGYVVVNPPLEVDAKEAGE</sequence>
<dbReference type="EMBL" id="BANC01000054">
    <property type="protein sequence ID" value="GAN80640.1"/>
    <property type="molecule type" value="Genomic_DNA"/>
</dbReference>
<dbReference type="RefSeq" id="WP_048879050.1">
    <property type="nucleotide sequence ID" value="NZ_BANC01000054.1"/>
</dbReference>
<dbReference type="Pfam" id="PF01782">
    <property type="entry name" value="RimM"/>
    <property type="match status" value="1"/>
</dbReference>
<dbReference type="Pfam" id="PF24986">
    <property type="entry name" value="PRC_RimM"/>
    <property type="match status" value="1"/>
</dbReference>
<evidence type="ECO:0000313" key="9">
    <source>
        <dbReference type="Proteomes" id="UP000032668"/>
    </source>
</evidence>
<dbReference type="InterPro" id="IPR009000">
    <property type="entry name" value="Transl_B-barrel_sf"/>
</dbReference>
<comment type="caution">
    <text evidence="8">The sequence shown here is derived from an EMBL/GenBank/DDBJ whole genome shotgun (WGS) entry which is preliminary data.</text>
</comment>
<dbReference type="HAMAP" id="MF_00014">
    <property type="entry name" value="Ribosome_mat_RimM"/>
    <property type="match status" value="1"/>
</dbReference>
<gene>
    <name evidence="5" type="primary">rimM</name>
    <name evidence="8" type="ORF">Aam_055_020</name>
</gene>
<keyword evidence="3 5" id="KW-0698">rRNA processing</keyword>
<feature type="domain" description="RimM N-terminal" evidence="6">
    <location>
        <begin position="8"/>
        <end position="88"/>
    </location>
</feature>
<reference evidence="8 9" key="1">
    <citation type="submission" date="2012-11" db="EMBL/GenBank/DDBJ databases">
        <title>Whole genome sequence of Acidocella aminolytica 101 = DSM 11237.</title>
        <authorList>
            <person name="Azuma Y."/>
            <person name="Higashiura N."/>
            <person name="Hirakawa H."/>
            <person name="Matsushita K."/>
        </authorList>
    </citation>
    <scope>NUCLEOTIDE SEQUENCE [LARGE SCALE GENOMIC DNA]</scope>
    <source>
        <strain evidence="9">101 / DSM 11237</strain>
    </source>
</reference>
<dbReference type="GO" id="GO:0006364">
    <property type="term" value="P:rRNA processing"/>
    <property type="evidence" value="ECO:0007669"/>
    <property type="project" value="UniProtKB-UniRule"/>
</dbReference>
<comment type="similarity">
    <text evidence="5">Belongs to the RimM family.</text>
</comment>
<dbReference type="GO" id="GO:0005840">
    <property type="term" value="C:ribosome"/>
    <property type="evidence" value="ECO:0007669"/>
    <property type="project" value="InterPro"/>
</dbReference>
<dbReference type="GO" id="GO:0005737">
    <property type="term" value="C:cytoplasm"/>
    <property type="evidence" value="ECO:0007669"/>
    <property type="project" value="UniProtKB-SubCell"/>
</dbReference>
<dbReference type="SUPFAM" id="SSF50346">
    <property type="entry name" value="PRC-barrel domain"/>
    <property type="match status" value="1"/>
</dbReference>
<dbReference type="PANTHER" id="PTHR33692:SF1">
    <property type="entry name" value="RIBOSOME MATURATION FACTOR RIMM"/>
    <property type="match status" value="1"/>
</dbReference>
<evidence type="ECO:0000256" key="1">
    <source>
        <dbReference type="ARBA" id="ARBA00022490"/>
    </source>
</evidence>
<proteinExistence type="inferred from homology"/>
<keyword evidence="4 5" id="KW-0143">Chaperone</keyword>
<keyword evidence="1 5" id="KW-0963">Cytoplasm</keyword>
<evidence type="ECO:0000256" key="2">
    <source>
        <dbReference type="ARBA" id="ARBA00022517"/>
    </source>
</evidence>
<comment type="subcellular location">
    <subcellularLocation>
        <location evidence="5">Cytoplasm</location>
    </subcellularLocation>
</comment>
<evidence type="ECO:0000313" key="8">
    <source>
        <dbReference type="EMBL" id="GAN80640.1"/>
    </source>
</evidence>
<evidence type="ECO:0000259" key="7">
    <source>
        <dbReference type="Pfam" id="PF24986"/>
    </source>
</evidence>
<evidence type="ECO:0000256" key="3">
    <source>
        <dbReference type="ARBA" id="ARBA00022552"/>
    </source>
</evidence>
<comment type="domain">
    <text evidence="5">The PRC barrel domain binds ribosomal protein uS19.</text>
</comment>
<evidence type="ECO:0000259" key="6">
    <source>
        <dbReference type="Pfam" id="PF01782"/>
    </source>
</evidence>
<dbReference type="InterPro" id="IPR036976">
    <property type="entry name" value="RimM_N_sf"/>
</dbReference>
<name>A0A0D6PFY1_9PROT</name>
<accession>A0A0D6PFY1</accession>
<dbReference type="Proteomes" id="UP000032668">
    <property type="component" value="Unassembled WGS sequence"/>
</dbReference>